<dbReference type="PROSITE" id="PS51462">
    <property type="entry name" value="NUDIX"/>
    <property type="match status" value="1"/>
</dbReference>
<evidence type="ECO:0000256" key="4">
    <source>
        <dbReference type="ARBA" id="ARBA00022801"/>
    </source>
</evidence>
<evidence type="ECO:0000256" key="1">
    <source>
        <dbReference type="ARBA" id="ARBA00007608"/>
    </source>
</evidence>
<sequence>MSRTWLPRVTVATVIAKDGKFLMVEEDIYGEKILNQPAGHLEPNETLVEAAIRETLEETGWHIKVDHLIEFSQWTSPNSQNHYLRSCFAGSAVKFDPNQTLDEGIICAVWMSRDEVAANAHRLRSPLVLHHIDHHISGKRTDTDVFGYYA</sequence>
<dbReference type="PANTHER" id="PTHR43222:SF11">
    <property type="entry name" value="PHOSPHATASE NUDJ"/>
    <property type="match status" value="1"/>
</dbReference>
<evidence type="ECO:0000256" key="3">
    <source>
        <dbReference type="ARBA" id="ARBA00015552"/>
    </source>
</evidence>
<keyword evidence="4 6" id="KW-0378">Hydrolase</keyword>
<dbReference type="Gene3D" id="3.90.79.10">
    <property type="entry name" value="Nucleoside Triphosphate Pyrophosphohydrolase"/>
    <property type="match status" value="1"/>
</dbReference>
<dbReference type="PANTHER" id="PTHR43222">
    <property type="entry name" value="NUDIX HYDROLASE 23"/>
    <property type="match status" value="1"/>
</dbReference>
<evidence type="ECO:0000256" key="2">
    <source>
        <dbReference type="ARBA" id="ARBA00011245"/>
    </source>
</evidence>
<reference evidence="6" key="1">
    <citation type="submission" date="2018-06" db="EMBL/GenBank/DDBJ databases">
        <authorList>
            <person name="Zhirakovskaya E."/>
        </authorList>
    </citation>
    <scope>NUCLEOTIDE SEQUENCE</scope>
</reference>
<gene>
    <name evidence="6" type="ORF">MNBD_GAMMA02-1784</name>
</gene>
<dbReference type="EMBL" id="UOFA01000200">
    <property type="protein sequence ID" value="VAW45523.1"/>
    <property type="molecule type" value="Genomic_DNA"/>
</dbReference>
<dbReference type="PROSITE" id="PS00893">
    <property type="entry name" value="NUDIX_BOX"/>
    <property type="match status" value="1"/>
</dbReference>
<dbReference type="SUPFAM" id="SSF55811">
    <property type="entry name" value="Nudix"/>
    <property type="match status" value="1"/>
</dbReference>
<comment type="similarity">
    <text evidence="1">Belongs to the Nudix hydrolase family. NudJ subfamily.</text>
</comment>
<accession>A0A3B0VZD5</accession>
<proteinExistence type="inferred from homology"/>
<feature type="domain" description="Nudix hydrolase" evidence="5">
    <location>
        <begin position="6"/>
        <end position="133"/>
    </location>
</feature>
<protein>
    <recommendedName>
        <fullName evidence="3">Phosphatase NudJ</fullName>
    </recommendedName>
</protein>
<name>A0A3B0VZD5_9ZZZZ</name>
<dbReference type="Pfam" id="PF00293">
    <property type="entry name" value="NUDIX"/>
    <property type="match status" value="1"/>
</dbReference>
<dbReference type="CDD" id="cd03675">
    <property type="entry name" value="NUDIX_Hydrolase"/>
    <property type="match status" value="1"/>
</dbReference>
<dbReference type="InterPro" id="IPR033713">
    <property type="entry name" value="NudJ"/>
</dbReference>
<organism evidence="6">
    <name type="scientific">hydrothermal vent metagenome</name>
    <dbReference type="NCBI Taxonomy" id="652676"/>
    <lineage>
        <taxon>unclassified sequences</taxon>
        <taxon>metagenomes</taxon>
        <taxon>ecological metagenomes</taxon>
    </lineage>
</organism>
<evidence type="ECO:0000313" key="6">
    <source>
        <dbReference type="EMBL" id="VAW45523.1"/>
    </source>
</evidence>
<dbReference type="GO" id="GO:0017110">
    <property type="term" value="F:nucleoside diphosphate phosphatase activity"/>
    <property type="evidence" value="ECO:0007669"/>
    <property type="project" value="InterPro"/>
</dbReference>
<comment type="subunit">
    <text evidence="2">Monomer.</text>
</comment>
<dbReference type="GO" id="GO:0004787">
    <property type="term" value="F:thiamine diphosphate phosphatase activity"/>
    <property type="evidence" value="ECO:0007669"/>
    <property type="project" value="InterPro"/>
</dbReference>
<dbReference type="InterPro" id="IPR020084">
    <property type="entry name" value="NUDIX_hydrolase_CS"/>
</dbReference>
<dbReference type="InterPro" id="IPR000086">
    <property type="entry name" value="NUDIX_hydrolase_dom"/>
</dbReference>
<evidence type="ECO:0000259" key="5">
    <source>
        <dbReference type="PROSITE" id="PS51462"/>
    </source>
</evidence>
<dbReference type="InterPro" id="IPR015797">
    <property type="entry name" value="NUDIX_hydrolase-like_dom_sf"/>
</dbReference>
<dbReference type="GO" id="GO:0017111">
    <property type="term" value="F:ribonucleoside triphosphate phosphatase activity"/>
    <property type="evidence" value="ECO:0007669"/>
    <property type="project" value="InterPro"/>
</dbReference>
<dbReference type="AlphaFoldDB" id="A0A3B0VZD5"/>